<sequence>MIVDAVVKTSNISLINLDLGDCGLTVEGAKHVARLIESNNTITILNVSGNKFGLEGWKASSNALKTNTTPLETLSFDFNKIGDEEAVLIVEGLQECKNLCSIVLEENEIGDEGGQRLFKGVKMNTSIVDLTQFPKNQVPRDCA</sequence>
<comment type="caution">
    <text evidence="2">The sequence shown here is derived from an EMBL/GenBank/DDBJ whole genome shotgun (WGS) entry which is preliminary data.</text>
</comment>
<dbReference type="SMART" id="SM00368">
    <property type="entry name" value="LRR_RI"/>
    <property type="match status" value="4"/>
</dbReference>
<accession>A0AAD9Q2J5</accession>
<gene>
    <name evidence="2" type="ORF">P5673_025259</name>
</gene>
<keyword evidence="3" id="KW-1185">Reference proteome</keyword>
<reference evidence="2" key="1">
    <citation type="journal article" date="2023" name="G3 (Bethesda)">
        <title>Whole genome assembly and annotation of the endangered Caribbean coral Acropora cervicornis.</title>
        <authorList>
            <person name="Selwyn J.D."/>
            <person name="Vollmer S.V."/>
        </authorList>
    </citation>
    <scope>NUCLEOTIDE SEQUENCE</scope>
    <source>
        <strain evidence="2">K2</strain>
    </source>
</reference>
<name>A0AAD9Q2J5_ACRCE</name>
<evidence type="ECO:0000313" key="3">
    <source>
        <dbReference type="Proteomes" id="UP001249851"/>
    </source>
</evidence>
<evidence type="ECO:0000313" key="2">
    <source>
        <dbReference type="EMBL" id="KAK2553496.1"/>
    </source>
</evidence>
<dbReference type="Gene3D" id="3.80.10.10">
    <property type="entry name" value="Ribonuclease Inhibitor"/>
    <property type="match status" value="2"/>
</dbReference>
<organism evidence="2 3">
    <name type="scientific">Acropora cervicornis</name>
    <name type="common">Staghorn coral</name>
    <dbReference type="NCBI Taxonomy" id="6130"/>
    <lineage>
        <taxon>Eukaryota</taxon>
        <taxon>Metazoa</taxon>
        <taxon>Cnidaria</taxon>
        <taxon>Anthozoa</taxon>
        <taxon>Hexacorallia</taxon>
        <taxon>Scleractinia</taxon>
        <taxon>Astrocoeniina</taxon>
        <taxon>Acroporidae</taxon>
        <taxon>Acropora</taxon>
    </lineage>
</organism>
<dbReference type="InterPro" id="IPR052201">
    <property type="entry name" value="LRR-containing_regulator"/>
</dbReference>
<reference evidence="2" key="2">
    <citation type="journal article" date="2023" name="Science">
        <title>Genomic signatures of disease resistance in endangered staghorn corals.</title>
        <authorList>
            <person name="Vollmer S.V."/>
            <person name="Selwyn J.D."/>
            <person name="Despard B.A."/>
            <person name="Roesel C.L."/>
        </authorList>
    </citation>
    <scope>NUCLEOTIDE SEQUENCE</scope>
    <source>
        <strain evidence="2">K2</strain>
    </source>
</reference>
<dbReference type="InterPro" id="IPR032675">
    <property type="entry name" value="LRR_dom_sf"/>
</dbReference>
<protein>
    <submittedName>
        <fullName evidence="2">NLR family CARD domain-containing protein 3</fullName>
    </submittedName>
</protein>
<dbReference type="AlphaFoldDB" id="A0AAD9Q2J5"/>
<dbReference type="InterPro" id="IPR001611">
    <property type="entry name" value="Leu-rich_rpt"/>
</dbReference>
<evidence type="ECO:0000256" key="1">
    <source>
        <dbReference type="ARBA" id="ARBA00022737"/>
    </source>
</evidence>
<proteinExistence type="predicted"/>
<dbReference type="PANTHER" id="PTHR24111">
    <property type="entry name" value="LEUCINE-RICH REPEAT-CONTAINING PROTEIN 34"/>
    <property type="match status" value="1"/>
</dbReference>
<dbReference type="PANTHER" id="PTHR24111:SF0">
    <property type="entry name" value="LEUCINE-RICH REPEAT-CONTAINING PROTEIN"/>
    <property type="match status" value="1"/>
</dbReference>
<dbReference type="Pfam" id="PF13516">
    <property type="entry name" value="LRR_6"/>
    <property type="match status" value="4"/>
</dbReference>
<dbReference type="EMBL" id="JARQWQ010000077">
    <property type="protein sequence ID" value="KAK2553496.1"/>
    <property type="molecule type" value="Genomic_DNA"/>
</dbReference>
<dbReference type="Proteomes" id="UP001249851">
    <property type="component" value="Unassembled WGS sequence"/>
</dbReference>
<dbReference type="SUPFAM" id="SSF52047">
    <property type="entry name" value="RNI-like"/>
    <property type="match status" value="1"/>
</dbReference>
<keyword evidence="1" id="KW-0677">Repeat</keyword>